<dbReference type="GO" id="GO:0006412">
    <property type="term" value="P:translation"/>
    <property type="evidence" value="ECO:0007669"/>
    <property type="project" value="TreeGrafter"/>
</dbReference>
<comment type="function">
    <text evidence="3">Required for maturation of 30S ribosomal subunits.</text>
</comment>
<dbReference type="PANTHER" id="PTHR33867:SF1">
    <property type="entry name" value="RIBOSOME MATURATION FACTOR RIMP"/>
    <property type="match status" value="1"/>
</dbReference>
<dbReference type="Proteomes" id="UP000190395">
    <property type="component" value="Unassembled WGS sequence"/>
</dbReference>
<dbReference type="EMBL" id="FUXC01000007">
    <property type="protein sequence ID" value="SJZ82944.1"/>
    <property type="molecule type" value="Genomic_DNA"/>
</dbReference>
<evidence type="ECO:0000256" key="2">
    <source>
        <dbReference type="ARBA" id="ARBA00022517"/>
    </source>
</evidence>
<dbReference type="GO" id="GO:0000028">
    <property type="term" value="P:ribosomal small subunit assembly"/>
    <property type="evidence" value="ECO:0007669"/>
    <property type="project" value="TreeGrafter"/>
</dbReference>
<dbReference type="InterPro" id="IPR035956">
    <property type="entry name" value="RimP_N_sf"/>
</dbReference>
<evidence type="ECO:0000259" key="4">
    <source>
        <dbReference type="Pfam" id="PF02576"/>
    </source>
</evidence>
<dbReference type="SUPFAM" id="SSF75420">
    <property type="entry name" value="YhbC-like, N-terminal domain"/>
    <property type="match status" value="1"/>
</dbReference>
<evidence type="ECO:0000313" key="5">
    <source>
        <dbReference type="EMBL" id="SJZ82944.1"/>
    </source>
</evidence>
<organism evidence="5 6">
    <name type="scientific">Treponema berlinense</name>
    <dbReference type="NCBI Taxonomy" id="225004"/>
    <lineage>
        <taxon>Bacteria</taxon>
        <taxon>Pseudomonadati</taxon>
        <taxon>Spirochaetota</taxon>
        <taxon>Spirochaetia</taxon>
        <taxon>Spirochaetales</taxon>
        <taxon>Treponemataceae</taxon>
        <taxon>Treponema</taxon>
    </lineage>
</organism>
<reference evidence="5 6" key="1">
    <citation type="submission" date="2017-02" db="EMBL/GenBank/DDBJ databases">
        <authorList>
            <person name="Peterson S.W."/>
        </authorList>
    </citation>
    <scope>NUCLEOTIDE SEQUENCE [LARGE SCALE GENOMIC DNA]</scope>
    <source>
        <strain evidence="5 6">ATCC BAA-909</strain>
    </source>
</reference>
<accession>A0A1T4NUM1</accession>
<dbReference type="PANTHER" id="PTHR33867">
    <property type="entry name" value="RIBOSOME MATURATION FACTOR RIMP"/>
    <property type="match status" value="1"/>
</dbReference>
<comment type="subcellular location">
    <subcellularLocation>
        <location evidence="3">Cytoplasm</location>
    </subcellularLocation>
</comment>
<protein>
    <recommendedName>
        <fullName evidence="3">Ribosome maturation factor RimP</fullName>
    </recommendedName>
</protein>
<dbReference type="STRING" id="225004.SAMN02745152_01336"/>
<keyword evidence="1 3" id="KW-0963">Cytoplasm</keyword>
<dbReference type="GO" id="GO:0005829">
    <property type="term" value="C:cytosol"/>
    <property type="evidence" value="ECO:0007669"/>
    <property type="project" value="TreeGrafter"/>
</dbReference>
<dbReference type="HAMAP" id="MF_01077">
    <property type="entry name" value="RimP"/>
    <property type="match status" value="1"/>
</dbReference>
<dbReference type="AlphaFoldDB" id="A0A1T4NUM1"/>
<dbReference type="Gene3D" id="3.30.300.70">
    <property type="entry name" value="RimP-like superfamily, N-terminal"/>
    <property type="match status" value="1"/>
</dbReference>
<feature type="domain" description="Ribosome maturation factor RimP N-terminal" evidence="4">
    <location>
        <begin position="33"/>
        <end position="106"/>
    </location>
</feature>
<evidence type="ECO:0000256" key="1">
    <source>
        <dbReference type="ARBA" id="ARBA00022490"/>
    </source>
</evidence>
<name>A0A1T4NUM1_9SPIR</name>
<keyword evidence="2 3" id="KW-0690">Ribosome biogenesis</keyword>
<dbReference type="Pfam" id="PF02576">
    <property type="entry name" value="RimP_N"/>
    <property type="match status" value="1"/>
</dbReference>
<keyword evidence="6" id="KW-1185">Reference proteome</keyword>
<dbReference type="InterPro" id="IPR028989">
    <property type="entry name" value="RimP_N"/>
</dbReference>
<gene>
    <name evidence="3" type="primary">rimP</name>
    <name evidence="5" type="ORF">SAMN02745152_01336</name>
</gene>
<evidence type="ECO:0000256" key="3">
    <source>
        <dbReference type="HAMAP-Rule" id="MF_01077"/>
    </source>
</evidence>
<dbReference type="InterPro" id="IPR003728">
    <property type="entry name" value="Ribosome_maturation_RimP"/>
</dbReference>
<proteinExistence type="inferred from homology"/>
<evidence type="ECO:0000313" key="6">
    <source>
        <dbReference type="Proteomes" id="UP000190395"/>
    </source>
</evidence>
<comment type="similarity">
    <text evidence="3">Belongs to the RimP family.</text>
</comment>
<sequence>MDPRKRVLFYCRSKITEIMDYIPLNSYSHYQECENVASSLGYHLVELKFSKQGSTTHILAVITGDDPTVNIGVNDCSKVHHALLPKIEEILGTDDTYMELTSPGMERNIKNAAEFALFKGRQVRVWDKTVTDWVGGKVVSSDNASITLEVENPDGSVEQKTVSYTDIAKAKFIHL</sequence>